<dbReference type="AlphaFoldDB" id="N6XX84"/>
<feature type="non-terminal residue" evidence="1">
    <location>
        <position position="1"/>
    </location>
</feature>
<evidence type="ECO:0000313" key="1">
    <source>
        <dbReference type="EMBL" id="ENO83875.1"/>
    </source>
</evidence>
<proteinExistence type="predicted"/>
<protein>
    <submittedName>
        <fullName evidence="1">Iron-sulfur cluster binding protein</fullName>
    </submittedName>
</protein>
<dbReference type="Proteomes" id="UP000013042">
    <property type="component" value="Unassembled WGS sequence"/>
</dbReference>
<reference evidence="1 2" key="1">
    <citation type="submission" date="2012-09" db="EMBL/GenBank/DDBJ databases">
        <title>Draft Genome Sequences of 6 Strains from Genus Thauera.</title>
        <authorList>
            <person name="Liu B."/>
            <person name="Shapleigh J.P."/>
            <person name="Frostegard A.H."/>
        </authorList>
    </citation>
    <scope>NUCLEOTIDE SEQUENCE [LARGE SCALE GENOMIC DNA]</scope>
    <source>
        <strain evidence="1 2">S2</strain>
    </source>
</reference>
<organism evidence="1 2">
    <name type="scientific">Thauera aminoaromatica S2</name>
    <dbReference type="NCBI Taxonomy" id="1234381"/>
    <lineage>
        <taxon>Bacteria</taxon>
        <taxon>Pseudomonadati</taxon>
        <taxon>Pseudomonadota</taxon>
        <taxon>Betaproteobacteria</taxon>
        <taxon>Rhodocyclales</taxon>
        <taxon>Zoogloeaceae</taxon>
        <taxon>Thauera</taxon>
    </lineage>
</organism>
<sequence length="35" mass="3585">TPAARAALQARADDEDAVVREHVAWALARLAAAAG</sequence>
<accession>N6XX84</accession>
<name>N6XX84_THASP</name>
<evidence type="ECO:0000313" key="2">
    <source>
        <dbReference type="Proteomes" id="UP000013042"/>
    </source>
</evidence>
<gene>
    <name evidence="1" type="ORF">C665_14868</name>
</gene>
<dbReference type="EMBL" id="AMXD01000108">
    <property type="protein sequence ID" value="ENO83875.1"/>
    <property type="molecule type" value="Genomic_DNA"/>
</dbReference>
<comment type="caution">
    <text evidence="1">The sequence shown here is derived from an EMBL/GenBank/DDBJ whole genome shotgun (WGS) entry which is preliminary data.</text>
</comment>